<keyword evidence="14" id="KW-1185">Reference proteome</keyword>
<keyword evidence="5 11" id="KW-1133">Transmembrane helix</keyword>
<dbReference type="PANTHER" id="PTHR47529">
    <property type="entry name" value="PEPTIDYL-PROLYL CIS-TRANS ISOMERASE D"/>
    <property type="match status" value="1"/>
</dbReference>
<reference evidence="13 14" key="1">
    <citation type="journal article" date="2021" name="Sci. Rep.">
        <title>The distribution of antibiotic resistance genes in chicken gut microbiota commensals.</title>
        <authorList>
            <person name="Juricova H."/>
            <person name="Matiasovicova J."/>
            <person name="Kubasova T."/>
            <person name="Cejkova D."/>
            <person name="Rychlik I."/>
        </authorList>
    </citation>
    <scope>NUCLEOTIDE SEQUENCE [LARGE SCALE GENOMIC DNA]</scope>
    <source>
        <strain evidence="13 14">An819</strain>
    </source>
</reference>
<evidence type="ECO:0000256" key="11">
    <source>
        <dbReference type="SAM" id="Phobius"/>
    </source>
</evidence>
<dbReference type="EMBL" id="JACJJL010000019">
    <property type="protein sequence ID" value="MBM6662283.1"/>
    <property type="molecule type" value="Genomic_DNA"/>
</dbReference>
<evidence type="ECO:0000256" key="4">
    <source>
        <dbReference type="ARBA" id="ARBA00022692"/>
    </source>
</evidence>
<evidence type="ECO:0000313" key="14">
    <source>
        <dbReference type="Proteomes" id="UP000764045"/>
    </source>
</evidence>
<evidence type="ECO:0000256" key="6">
    <source>
        <dbReference type="ARBA" id="ARBA00023136"/>
    </source>
</evidence>
<dbReference type="Pfam" id="PF13145">
    <property type="entry name" value="Rotamase_2"/>
    <property type="match status" value="1"/>
</dbReference>
<keyword evidence="2" id="KW-1003">Cell membrane</keyword>
<name>A0A938WQJ5_9BACT</name>
<organism evidence="13 14">
    <name type="scientific">Marseilla massiliensis</name>
    <dbReference type="NCBI Taxonomy" id="1841864"/>
    <lineage>
        <taxon>Bacteria</taxon>
        <taxon>Pseudomonadati</taxon>
        <taxon>Bacteroidota</taxon>
        <taxon>Bacteroidia</taxon>
        <taxon>Bacteroidales</taxon>
        <taxon>Prevotellaceae</taxon>
        <taxon>Marseilla</taxon>
    </lineage>
</organism>
<evidence type="ECO:0000256" key="5">
    <source>
        <dbReference type="ARBA" id="ARBA00022989"/>
    </source>
</evidence>
<comment type="caution">
    <text evidence="13">The sequence shown here is derived from an EMBL/GenBank/DDBJ whole genome shotgun (WGS) entry which is preliminary data.</text>
</comment>
<dbReference type="PANTHER" id="PTHR47529:SF1">
    <property type="entry name" value="PERIPLASMIC CHAPERONE PPID"/>
    <property type="match status" value="1"/>
</dbReference>
<evidence type="ECO:0000256" key="10">
    <source>
        <dbReference type="ARBA" id="ARBA00042775"/>
    </source>
</evidence>
<proteinExistence type="inferred from homology"/>
<comment type="similarity">
    <text evidence="8">Belongs to the PpiD chaperone family.</text>
</comment>
<dbReference type="InterPro" id="IPR000297">
    <property type="entry name" value="PPIase_PpiC"/>
</dbReference>
<feature type="domain" description="PpiC" evidence="12">
    <location>
        <begin position="236"/>
        <end position="355"/>
    </location>
</feature>
<dbReference type="Proteomes" id="UP000764045">
    <property type="component" value="Unassembled WGS sequence"/>
</dbReference>
<keyword evidence="7" id="KW-0143">Chaperone</keyword>
<dbReference type="SUPFAM" id="SSF109998">
    <property type="entry name" value="Triger factor/SurA peptide-binding domain-like"/>
    <property type="match status" value="1"/>
</dbReference>
<dbReference type="AlphaFoldDB" id="A0A938WQJ5"/>
<accession>A0A938WQJ5</accession>
<keyword evidence="4 11" id="KW-0812">Transmembrane</keyword>
<dbReference type="InterPro" id="IPR046357">
    <property type="entry name" value="PPIase_dom_sf"/>
</dbReference>
<dbReference type="GO" id="GO:0003755">
    <property type="term" value="F:peptidyl-prolyl cis-trans isomerase activity"/>
    <property type="evidence" value="ECO:0007669"/>
    <property type="project" value="InterPro"/>
</dbReference>
<evidence type="ECO:0000313" key="13">
    <source>
        <dbReference type="EMBL" id="MBM6662283.1"/>
    </source>
</evidence>
<dbReference type="GO" id="GO:0005886">
    <property type="term" value="C:plasma membrane"/>
    <property type="evidence" value="ECO:0007669"/>
    <property type="project" value="UniProtKB-SubCell"/>
</dbReference>
<feature type="transmembrane region" description="Helical" evidence="11">
    <location>
        <begin position="12"/>
        <end position="31"/>
    </location>
</feature>
<evidence type="ECO:0000259" key="12">
    <source>
        <dbReference type="Pfam" id="PF13145"/>
    </source>
</evidence>
<keyword evidence="3" id="KW-0997">Cell inner membrane</keyword>
<dbReference type="Gene3D" id="3.10.50.40">
    <property type="match status" value="1"/>
</dbReference>
<protein>
    <recommendedName>
        <fullName evidence="9">Periplasmic chaperone PpiD</fullName>
    </recommendedName>
    <alternativeName>
        <fullName evidence="10">Periplasmic folding chaperone</fullName>
    </alternativeName>
</protein>
<dbReference type="InterPro" id="IPR052029">
    <property type="entry name" value="PpiD_chaperone"/>
</dbReference>
<evidence type="ECO:0000256" key="2">
    <source>
        <dbReference type="ARBA" id="ARBA00022475"/>
    </source>
</evidence>
<dbReference type="Pfam" id="PF13623">
    <property type="entry name" value="SurA_N_2"/>
    <property type="match status" value="1"/>
</dbReference>
<evidence type="ECO:0000256" key="1">
    <source>
        <dbReference type="ARBA" id="ARBA00004382"/>
    </source>
</evidence>
<gene>
    <name evidence="13" type="ORF">H6B30_11075</name>
</gene>
<keyword evidence="6 11" id="KW-0472">Membrane</keyword>
<evidence type="ECO:0000256" key="9">
    <source>
        <dbReference type="ARBA" id="ARBA00040743"/>
    </source>
</evidence>
<comment type="subcellular location">
    <subcellularLocation>
        <location evidence="1">Cell inner membrane</location>
        <topology evidence="1">Single-pass type II membrane protein</topology>
        <orientation evidence="1">Periplasmic side</orientation>
    </subcellularLocation>
</comment>
<evidence type="ECO:0000256" key="3">
    <source>
        <dbReference type="ARBA" id="ARBA00022519"/>
    </source>
</evidence>
<evidence type="ECO:0000256" key="8">
    <source>
        <dbReference type="ARBA" id="ARBA00038408"/>
    </source>
</evidence>
<dbReference type="RefSeq" id="WP_205110585.1">
    <property type="nucleotide sequence ID" value="NZ_JACJJL010000019.1"/>
</dbReference>
<dbReference type="InterPro" id="IPR027304">
    <property type="entry name" value="Trigger_fact/SurA_dom_sf"/>
</dbReference>
<sequence>MAALGTIRKRGVTLIIIIGLGLFAFIAEEMFRSCEATNNERRLQVGEVLGEKLSVQDFQSLIDEYQEVIKMTQGRDNLGEDEMNQLKDQVWNNYVNNAILESEAKKLGLTVTREELQNVLREGTNPILMQTPFVNQQTGRFDATLLTKFLDDYKKMEGGQNPQMAEQYNTIYKYWKFIEKSLRQQTLAMKYQNLLTGCLLSNPISAKMAFEGQTDESNIQLASMAYSTINDNDVKVSDADLKAKYDEQKEMYKQYVESRDIKYVEFQVLPSAADRKAMMATMTEAQQKLQAGNEPAEVVRKAQSQYAYVGLPVTRKAFPRDIAAKIDSMAVGQTTAPFETTADNTLNVVKLISKTQLPDSVEYRQIQIVGATVEAGRKTADSVYAALQAGAPFDSIAKKYSQTGAKQWLTTAMYENSQTVDADSKIYLETLNTLGVNEIKNISFAQGNVIVQVLSRKAMVDKYVAAVVKHTIDFSKATYSAAYNKFSQFVSGNQTVEDMEKNAGKFGYKVLERKDLFNSEHTVAGISSTGEAMKWIFDAKAGQVSPLYECGANDHLLVVAMTKIHPVGYRALDDVKDIVKAEVVRDKKYDMLKGKLAGAKSVADAKAKGARVDTVRQITFSAPVFVSSTGASEPALSGAVAATKKGAFCPSVIKGNAGAYMFQVVDKKQRQGAKYDEKAMEMQLRQQAMQAASRFMNELYIKADVVDNRYMFF</sequence>
<evidence type="ECO:0000256" key="7">
    <source>
        <dbReference type="ARBA" id="ARBA00023186"/>
    </source>
</evidence>